<dbReference type="AlphaFoldDB" id="A0A5B7H0W0"/>
<dbReference type="InterPro" id="IPR011011">
    <property type="entry name" value="Znf_FYVE_PHD"/>
</dbReference>
<sequence length="157" mass="16723">MRAGRSSSRGRGVVTRRMSGSSGMGGDVWPARASSPAVDGSASVSHCVTCKFPVLDDDEGGIACDECQQWCHGSQVCTGLPSDFVKEVLKHHDLTYKQRDELRKKRATKGQPLRPSQLTLADLVPSASTSASTSLPRATNVSPSRDAPASLKKKNVI</sequence>
<evidence type="ECO:0000313" key="3">
    <source>
        <dbReference type="Proteomes" id="UP000324222"/>
    </source>
</evidence>
<feature type="compositionally biased region" description="Low complexity" evidence="1">
    <location>
        <begin position="1"/>
        <end position="21"/>
    </location>
</feature>
<proteinExistence type="predicted"/>
<keyword evidence="3" id="KW-1185">Reference proteome</keyword>
<evidence type="ECO:0000313" key="2">
    <source>
        <dbReference type="EMBL" id="MPC65800.1"/>
    </source>
</evidence>
<protein>
    <submittedName>
        <fullName evidence="2">Uncharacterized protein</fullName>
    </submittedName>
</protein>
<accession>A0A5B7H0W0</accession>
<evidence type="ECO:0000256" key="1">
    <source>
        <dbReference type="SAM" id="MobiDB-lite"/>
    </source>
</evidence>
<dbReference type="SUPFAM" id="SSF57903">
    <property type="entry name" value="FYVE/PHD zinc finger"/>
    <property type="match status" value="1"/>
</dbReference>
<organism evidence="2 3">
    <name type="scientific">Portunus trituberculatus</name>
    <name type="common">Swimming crab</name>
    <name type="synonym">Neptunus trituberculatus</name>
    <dbReference type="NCBI Taxonomy" id="210409"/>
    <lineage>
        <taxon>Eukaryota</taxon>
        <taxon>Metazoa</taxon>
        <taxon>Ecdysozoa</taxon>
        <taxon>Arthropoda</taxon>
        <taxon>Crustacea</taxon>
        <taxon>Multicrustacea</taxon>
        <taxon>Malacostraca</taxon>
        <taxon>Eumalacostraca</taxon>
        <taxon>Eucarida</taxon>
        <taxon>Decapoda</taxon>
        <taxon>Pleocyemata</taxon>
        <taxon>Brachyura</taxon>
        <taxon>Eubrachyura</taxon>
        <taxon>Portunoidea</taxon>
        <taxon>Portunidae</taxon>
        <taxon>Portuninae</taxon>
        <taxon>Portunus</taxon>
    </lineage>
</organism>
<dbReference type="EMBL" id="VSRR010023859">
    <property type="protein sequence ID" value="MPC65800.1"/>
    <property type="molecule type" value="Genomic_DNA"/>
</dbReference>
<name>A0A5B7H0W0_PORTR</name>
<gene>
    <name evidence="2" type="ORF">E2C01_059936</name>
</gene>
<comment type="caution">
    <text evidence="2">The sequence shown here is derived from an EMBL/GenBank/DDBJ whole genome shotgun (WGS) entry which is preliminary data.</text>
</comment>
<reference evidence="2 3" key="1">
    <citation type="submission" date="2019-05" db="EMBL/GenBank/DDBJ databases">
        <title>Another draft genome of Portunus trituberculatus and its Hox gene families provides insights of decapod evolution.</title>
        <authorList>
            <person name="Jeong J.-H."/>
            <person name="Song I."/>
            <person name="Kim S."/>
            <person name="Choi T."/>
            <person name="Kim D."/>
            <person name="Ryu S."/>
            <person name="Kim W."/>
        </authorList>
    </citation>
    <scope>NUCLEOTIDE SEQUENCE [LARGE SCALE GENOMIC DNA]</scope>
    <source>
        <tissue evidence="2">Muscle</tissue>
    </source>
</reference>
<feature type="region of interest" description="Disordered" evidence="1">
    <location>
        <begin position="1"/>
        <end position="30"/>
    </location>
</feature>
<feature type="region of interest" description="Disordered" evidence="1">
    <location>
        <begin position="100"/>
        <end position="157"/>
    </location>
</feature>
<dbReference type="Proteomes" id="UP000324222">
    <property type="component" value="Unassembled WGS sequence"/>
</dbReference>